<feature type="domain" description="RNase III" evidence="8">
    <location>
        <begin position="1264"/>
        <end position="1451"/>
    </location>
</feature>
<organism evidence="12 13">
    <name type="scientific">Crepidotus variabilis</name>
    <dbReference type="NCBI Taxonomy" id="179855"/>
    <lineage>
        <taxon>Eukaryota</taxon>
        <taxon>Fungi</taxon>
        <taxon>Dikarya</taxon>
        <taxon>Basidiomycota</taxon>
        <taxon>Agaricomycotina</taxon>
        <taxon>Agaricomycetes</taxon>
        <taxon>Agaricomycetidae</taxon>
        <taxon>Agaricales</taxon>
        <taxon>Agaricineae</taxon>
        <taxon>Crepidotaceae</taxon>
        <taxon>Crepidotus</taxon>
    </lineage>
</organism>
<evidence type="ECO:0000256" key="5">
    <source>
        <dbReference type="ARBA" id="ARBA00022840"/>
    </source>
</evidence>
<evidence type="ECO:0000256" key="6">
    <source>
        <dbReference type="PROSITE-ProRule" id="PRU00657"/>
    </source>
</evidence>
<dbReference type="PANTHER" id="PTHR14950:SF37">
    <property type="entry name" value="ENDORIBONUCLEASE DICER"/>
    <property type="match status" value="1"/>
</dbReference>
<feature type="region of interest" description="Disordered" evidence="7">
    <location>
        <begin position="1147"/>
        <end position="1192"/>
    </location>
</feature>
<dbReference type="SUPFAM" id="SSF52540">
    <property type="entry name" value="P-loop containing nucleoside triphosphate hydrolases"/>
    <property type="match status" value="1"/>
</dbReference>
<protein>
    <recommendedName>
        <fullName evidence="14">P-loop containing nucleoside triphosphate hydrolase protein</fullName>
    </recommendedName>
</protein>
<dbReference type="InterPro" id="IPR000999">
    <property type="entry name" value="RNase_III_dom"/>
</dbReference>
<dbReference type="InterPro" id="IPR014001">
    <property type="entry name" value="Helicase_ATP-bd"/>
</dbReference>
<dbReference type="Pfam" id="PF00271">
    <property type="entry name" value="Helicase_C"/>
    <property type="match status" value="1"/>
</dbReference>
<dbReference type="InterPro" id="IPR038248">
    <property type="entry name" value="Dicer_dimer_sf"/>
</dbReference>
<keyword evidence="5" id="KW-0067">ATP-binding</keyword>
<dbReference type="InterPro" id="IPR011545">
    <property type="entry name" value="DEAD/DEAH_box_helicase_dom"/>
</dbReference>
<dbReference type="SMART" id="SM00487">
    <property type="entry name" value="DEXDc"/>
    <property type="match status" value="1"/>
</dbReference>
<dbReference type="GO" id="GO:0004525">
    <property type="term" value="F:ribonuclease III activity"/>
    <property type="evidence" value="ECO:0007669"/>
    <property type="project" value="InterPro"/>
</dbReference>
<sequence>MMVICHHLSIFSSLETYPFLLGLSMDHDPATDNPNDSTLTNMHVTRGYQQEMLQDSLRRNIIIALDTGSGKTHIAVLRLKHEIERNATKRSWFIAPTVALCEQQKNVIEKSIPVPVGIVSGANEPDQWKDAALWERVLRSHRIIVSTPQVLLDALRHGYASLGKDISLIVFDEAHHAVDKHPYNRIMKEFYFHLAIRDLEGDDAEIRPMILGLTASPIYGGNASKAFETIEANLDCVIRAPRLYKSELSQYVHRPKFKHLMYQPQVDSYFASSNIVSLSNIIKRLKIDDDPSVKDLRSKLANMTQGSPDWRKYDQKLSRIINRGGSFVQKGLNDFERAAIDICSDLGVWAADWFVYQVVERAKQASNPYNNIMVSWRLSEKSYLLEILNEITLCPVSFYPEDISDDSSDKINVLIDCLLQEKEETEADNDFYSTIIFVQRRDAVLALAEVLKHHPRTKDVFNIGILLGTSDSSHRHSMMDITRSLVKESQDDTITQFREGEKNLIVSTSVAEEGIDIQACGSVIRWDPPPNMASWAQSRGRARKRKSTFTLLFKAGGEEQNAVDKWETLERQMLALIHDPSRELDAAVDDLVTDDMDVDVDEDGREFIYEIESTGAKQTLHSVISHLTSFCSIIPESSHADNQPFFERDPPEYPDGWHLRPTTQELYLGPFGSTVTLPRSLPIPKRQFQVERQFATVVSAHRHAAFKAYVELHKQGLLNDHLLPITHILEPELEEEVKALLADVEKREGMAKVSIGIDPWRAEENQMDQSSWFSSVLTLEGLPPLLLFTKTEMVQLDSSQGPKLYRRDRPVVRASIQPGSSISDDDQMISDARRFTRMIFWGLNNTRMEWDNLDFAYLVLPSGGADTTWSARRQWLESKSGSDDSHLMAKADQFAQEFGCVNDVTLIQRQIGQGRPFKFTGWRHEPLNEEEEGRLRERYDRFRDGIDIVYPLVEVRAYPPRTNFLVPFTKVASQVSEDTQEASPIHLLPQHTGIILLSPDETEYSFLLPSIMRFLMLISTAKSLRNTLFVSSPIYAIPLPLLVSAITASSAGEQSNYQRLETLGDAVLKFTVAIQLFAEYPMWPEGYLTKRKDHAVSNVRLAKEDIRIKLYRWIIRESMLGKKWKPHYFSAIATPETPRTTTAAAVAPIDEASQAPKSLQDDAIETDDRRIQGTSKPSTSPHKKKKSKKSSKQLSTKILADVVESVIGAAFLHGGLDLGYEAVKFFDLGLKWKTISERIIQVRTRSDTIMAEKDPATISFPPQLGDVEKMIGYTFTRKIFLIEALTHASYQNDSTRTPSYERVEFLGDAILDLIVNDYLFHAPGKNYSPGHIFLRKCAVVNAHFLSYICLSAFTKIDKTMPRPMPGHSHTIEETTESQNIYLFQCLLHSSPKVLDDQRNTFARYLLRKPEIEEALNESGIFPWASLTRLQAPKFLSDMVESVIGAVYLDSGGSFDIVTNVLETLGIMKILKHIVIDDVDVLHPVSRLSLWSQKHEKKIEYDSGKESGKVFCRILVDGEEVQGSKVSDEFRGKASQDEVRFAAAEVAIKALRLRDVGVGFELLKKKKPARRKKRSKDIVE</sequence>
<dbReference type="GO" id="GO:0004386">
    <property type="term" value="F:helicase activity"/>
    <property type="evidence" value="ECO:0007669"/>
    <property type="project" value="UniProtKB-KW"/>
</dbReference>
<evidence type="ECO:0000313" key="13">
    <source>
        <dbReference type="Proteomes" id="UP000807306"/>
    </source>
</evidence>
<evidence type="ECO:0000259" key="8">
    <source>
        <dbReference type="PROSITE" id="PS50142"/>
    </source>
</evidence>
<keyword evidence="2" id="KW-0547">Nucleotide-binding</keyword>
<evidence type="ECO:0000259" key="11">
    <source>
        <dbReference type="PROSITE" id="PS51327"/>
    </source>
</evidence>
<keyword evidence="1" id="KW-0677">Repeat</keyword>
<evidence type="ECO:0008006" key="14">
    <source>
        <dbReference type="Google" id="ProtNLM"/>
    </source>
</evidence>
<accession>A0A9P6EAP7</accession>
<dbReference type="GO" id="GO:0005737">
    <property type="term" value="C:cytoplasm"/>
    <property type="evidence" value="ECO:0007669"/>
    <property type="project" value="TreeGrafter"/>
</dbReference>
<dbReference type="CDD" id="cd00593">
    <property type="entry name" value="RIBOc"/>
    <property type="match status" value="2"/>
</dbReference>
<evidence type="ECO:0000256" key="4">
    <source>
        <dbReference type="ARBA" id="ARBA00022806"/>
    </source>
</evidence>
<feature type="domain" description="Dicer dsRNA-binding fold" evidence="11">
    <location>
        <begin position="623"/>
        <end position="732"/>
    </location>
</feature>
<keyword evidence="3" id="KW-0378">Hydrolase</keyword>
<gene>
    <name evidence="12" type="ORF">CPB83DRAFT_796071</name>
</gene>
<evidence type="ECO:0000256" key="7">
    <source>
        <dbReference type="SAM" id="MobiDB-lite"/>
    </source>
</evidence>
<dbReference type="Proteomes" id="UP000807306">
    <property type="component" value="Unassembled WGS sequence"/>
</dbReference>
<dbReference type="PROSITE" id="PS51194">
    <property type="entry name" value="HELICASE_CTER"/>
    <property type="match status" value="1"/>
</dbReference>
<evidence type="ECO:0000256" key="3">
    <source>
        <dbReference type="ARBA" id="ARBA00022801"/>
    </source>
</evidence>
<dbReference type="OrthoDB" id="416741at2759"/>
<comment type="similarity">
    <text evidence="6">Belongs to the helicase family. Dicer subfamily.</text>
</comment>
<dbReference type="PROSITE" id="PS51327">
    <property type="entry name" value="DICER_DSRBF"/>
    <property type="match status" value="1"/>
</dbReference>
<dbReference type="Pfam" id="PF00270">
    <property type="entry name" value="DEAD"/>
    <property type="match status" value="1"/>
</dbReference>
<dbReference type="Gene3D" id="3.30.160.380">
    <property type="entry name" value="Dicer dimerisation domain"/>
    <property type="match status" value="1"/>
</dbReference>
<dbReference type="EMBL" id="MU157882">
    <property type="protein sequence ID" value="KAF9525584.1"/>
    <property type="molecule type" value="Genomic_DNA"/>
</dbReference>
<dbReference type="GO" id="GO:0005524">
    <property type="term" value="F:ATP binding"/>
    <property type="evidence" value="ECO:0007669"/>
    <property type="project" value="UniProtKB-KW"/>
</dbReference>
<reference evidence="12" key="1">
    <citation type="submission" date="2020-11" db="EMBL/GenBank/DDBJ databases">
        <authorList>
            <consortium name="DOE Joint Genome Institute"/>
            <person name="Ahrendt S."/>
            <person name="Riley R."/>
            <person name="Andreopoulos W."/>
            <person name="Labutti K."/>
            <person name="Pangilinan J."/>
            <person name="Ruiz-Duenas F.J."/>
            <person name="Barrasa J.M."/>
            <person name="Sanchez-Garcia M."/>
            <person name="Camarero S."/>
            <person name="Miyauchi S."/>
            <person name="Serrano A."/>
            <person name="Linde D."/>
            <person name="Babiker R."/>
            <person name="Drula E."/>
            <person name="Ayuso-Fernandez I."/>
            <person name="Pacheco R."/>
            <person name="Padilla G."/>
            <person name="Ferreira P."/>
            <person name="Barriuso J."/>
            <person name="Kellner H."/>
            <person name="Castanera R."/>
            <person name="Alfaro M."/>
            <person name="Ramirez L."/>
            <person name="Pisabarro A.G."/>
            <person name="Kuo A."/>
            <person name="Tritt A."/>
            <person name="Lipzen A."/>
            <person name="He G."/>
            <person name="Yan M."/>
            <person name="Ng V."/>
            <person name="Cullen D."/>
            <person name="Martin F."/>
            <person name="Rosso M.-N."/>
            <person name="Henrissat B."/>
            <person name="Hibbett D."/>
            <person name="Martinez A.T."/>
            <person name="Grigoriev I.V."/>
        </authorList>
    </citation>
    <scope>NUCLEOTIDE SEQUENCE</scope>
    <source>
        <strain evidence="12">CBS 506.95</strain>
    </source>
</reference>
<proteinExistence type="inferred from homology"/>
<keyword evidence="4" id="KW-0347">Helicase</keyword>
<dbReference type="Pfam" id="PF03368">
    <property type="entry name" value="Dicer_dimer"/>
    <property type="match status" value="1"/>
</dbReference>
<name>A0A9P6EAP7_9AGAR</name>
<dbReference type="GO" id="GO:0030422">
    <property type="term" value="P:siRNA processing"/>
    <property type="evidence" value="ECO:0007669"/>
    <property type="project" value="TreeGrafter"/>
</dbReference>
<feature type="domain" description="Helicase C-terminal" evidence="10">
    <location>
        <begin position="413"/>
        <end position="592"/>
    </location>
</feature>
<evidence type="ECO:0000313" key="12">
    <source>
        <dbReference type="EMBL" id="KAF9525584.1"/>
    </source>
</evidence>
<feature type="domain" description="RNase III" evidence="8">
    <location>
        <begin position="1021"/>
        <end position="1215"/>
    </location>
</feature>
<feature type="domain" description="Helicase ATP-binding" evidence="9">
    <location>
        <begin position="52"/>
        <end position="235"/>
    </location>
</feature>
<dbReference type="PANTHER" id="PTHR14950">
    <property type="entry name" value="DICER-RELATED"/>
    <property type="match status" value="1"/>
</dbReference>
<feature type="compositionally biased region" description="Basic residues" evidence="7">
    <location>
        <begin position="1181"/>
        <end position="1191"/>
    </location>
</feature>
<evidence type="ECO:0000259" key="9">
    <source>
        <dbReference type="PROSITE" id="PS51192"/>
    </source>
</evidence>
<evidence type="ECO:0000256" key="2">
    <source>
        <dbReference type="ARBA" id="ARBA00022741"/>
    </source>
</evidence>
<evidence type="ECO:0000259" key="10">
    <source>
        <dbReference type="PROSITE" id="PS51194"/>
    </source>
</evidence>
<dbReference type="InterPro" id="IPR001650">
    <property type="entry name" value="Helicase_C-like"/>
</dbReference>
<dbReference type="Gene3D" id="1.10.1520.10">
    <property type="entry name" value="Ribonuclease III domain"/>
    <property type="match status" value="2"/>
</dbReference>
<dbReference type="GO" id="GO:0003723">
    <property type="term" value="F:RNA binding"/>
    <property type="evidence" value="ECO:0007669"/>
    <property type="project" value="UniProtKB-UniRule"/>
</dbReference>
<dbReference type="SMART" id="SM00490">
    <property type="entry name" value="HELICc"/>
    <property type="match status" value="1"/>
</dbReference>
<comment type="caution">
    <text evidence="12">The sequence shown here is derived from an EMBL/GenBank/DDBJ whole genome shotgun (WGS) entry which is preliminary data.</text>
</comment>
<keyword evidence="6" id="KW-0694">RNA-binding</keyword>
<dbReference type="PROSITE" id="PS50142">
    <property type="entry name" value="RNASE_3_2"/>
    <property type="match status" value="2"/>
</dbReference>
<dbReference type="InterPro" id="IPR027417">
    <property type="entry name" value="P-loop_NTPase"/>
</dbReference>
<dbReference type="Pfam" id="PF00636">
    <property type="entry name" value="Ribonuclease_3"/>
    <property type="match status" value="2"/>
</dbReference>
<dbReference type="GO" id="GO:0005634">
    <property type="term" value="C:nucleus"/>
    <property type="evidence" value="ECO:0007669"/>
    <property type="project" value="TreeGrafter"/>
</dbReference>
<dbReference type="CDD" id="cd18034">
    <property type="entry name" value="DEXHc_dicer"/>
    <property type="match status" value="1"/>
</dbReference>
<evidence type="ECO:0000256" key="1">
    <source>
        <dbReference type="ARBA" id="ARBA00022737"/>
    </source>
</evidence>
<dbReference type="SUPFAM" id="SSF69065">
    <property type="entry name" value="RNase III domain-like"/>
    <property type="match status" value="2"/>
</dbReference>
<dbReference type="SMART" id="SM00535">
    <property type="entry name" value="RIBOc"/>
    <property type="match status" value="2"/>
</dbReference>
<dbReference type="InterPro" id="IPR005034">
    <property type="entry name" value="Dicer_dimerisation"/>
</dbReference>
<dbReference type="InterPro" id="IPR036389">
    <property type="entry name" value="RNase_III_sf"/>
</dbReference>
<dbReference type="Gene3D" id="3.40.50.300">
    <property type="entry name" value="P-loop containing nucleotide triphosphate hydrolases"/>
    <property type="match status" value="2"/>
</dbReference>
<dbReference type="PROSITE" id="PS51192">
    <property type="entry name" value="HELICASE_ATP_BIND_1"/>
    <property type="match status" value="1"/>
</dbReference>
<keyword evidence="13" id="KW-1185">Reference proteome</keyword>